<proteinExistence type="predicted"/>
<protein>
    <submittedName>
        <fullName evidence="1">Uncharacterized protein</fullName>
    </submittedName>
</protein>
<gene>
    <name evidence="1" type="ORF">MNB_SV-15-293</name>
</gene>
<dbReference type="AlphaFoldDB" id="A0A1W1EIM4"/>
<sequence length="190" mass="22276">MRNKIIFVSLIALYILKEIISLYLNLNIETSNKLRDDNIGEIVDISIYNKEFNSSSLGNNEVWGLAKYRKPKVKVVDDNKSDENLTINFELRDKNGFYTIIIDKKEFDFWGVGKRGDNSFVLLYDNSQKKSRDALREYREGDRLYEDVLLHKISSNSIKFIDTTTHKKVIIPYFLVKQDEFKPEGNISEY</sequence>
<evidence type="ECO:0000313" key="1">
    <source>
        <dbReference type="EMBL" id="SHO80690.1"/>
    </source>
</evidence>
<reference evidence="1" key="1">
    <citation type="submission" date="2016-10" db="EMBL/GenBank/DDBJ databases">
        <authorList>
            <person name="de Groot N.N."/>
        </authorList>
    </citation>
    <scope>NUCLEOTIDE SEQUENCE</scope>
</reference>
<organism evidence="1">
    <name type="scientific">hydrothermal vent metagenome</name>
    <dbReference type="NCBI Taxonomy" id="652676"/>
    <lineage>
        <taxon>unclassified sequences</taxon>
        <taxon>metagenomes</taxon>
        <taxon>ecological metagenomes</taxon>
    </lineage>
</organism>
<dbReference type="EMBL" id="FRYL01000016">
    <property type="protein sequence ID" value="SHO80690.1"/>
    <property type="molecule type" value="Genomic_DNA"/>
</dbReference>
<accession>A0A1W1EIM4</accession>
<name>A0A1W1EIM4_9ZZZZ</name>